<dbReference type="Gene3D" id="3.90.1570.30">
    <property type="match status" value="1"/>
</dbReference>
<sequence length="291" mass="33306">MDKLIDAISKVKDRIQKFGAQLRQNEMLTRYVLIDPILRALGWDTENPEHVIPEISTPQGRPDYGLYYNGTPLVMVEAKPLGTDLNKVRDIGFQYCWQNKVPYFVLTDGNVWELYDMKELGGNNIFRIQISEDTLGDSARKLLALWRPAMPNVSEKFPELVISTIQQPPKPETSKISLKDLNQQNVTYTKISAKIYFPDGKTAFTETWQGLAFEVAKWALPKLKELGKLPLGRLIRDTKTKMEKPKSLDKDWFLETFLSAKDSVRESVRILKNAGIDPATVFIEGRIIKKM</sequence>
<dbReference type="AlphaFoldDB" id="A0A656D6U5"/>
<dbReference type="OrthoDB" id="570928at2"/>
<proteinExistence type="predicted"/>
<reference evidence="1 2" key="1">
    <citation type="submission" date="2015-11" db="EMBL/GenBank/DDBJ databases">
        <authorList>
            <person name="Varghese N."/>
        </authorList>
    </citation>
    <scope>NUCLEOTIDE SEQUENCE [LARGE SCALE GENOMIC DNA]</scope>
    <source>
        <strain evidence="1 2">JGI-24</strain>
    </source>
</reference>
<protein>
    <submittedName>
        <fullName evidence="1">Uncharacterized protein</fullName>
    </submittedName>
</protein>
<organism evidence="1 2">
    <name type="scientific">Kryptobacter tengchongensis</name>
    <dbReference type="NCBI Taxonomy" id="1643429"/>
    <lineage>
        <taxon>Bacteria</taxon>
        <taxon>Pseudomonadati</taxon>
        <taxon>Candidatus Kryptoniota</taxon>
        <taxon>Candidatus Kryptobacter</taxon>
    </lineage>
</organism>
<name>A0A656D6U5_KRYT1</name>
<keyword evidence="2" id="KW-1185">Reference proteome</keyword>
<dbReference type="RefSeq" id="WP_072150124.1">
    <property type="nucleotide sequence ID" value="NZ_CZVU01000022.1"/>
</dbReference>
<accession>A0A656D6U5</accession>
<evidence type="ECO:0000313" key="2">
    <source>
        <dbReference type="Proteomes" id="UP000243065"/>
    </source>
</evidence>
<dbReference type="Proteomes" id="UP000243065">
    <property type="component" value="Unassembled WGS sequence"/>
</dbReference>
<dbReference type="EMBL" id="CZVU01000022">
    <property type="protein sequence ID" value="CUS99820.1"/>
    <property type="molecule type" value="Genomic_DNA"/>
</dbReference>
<evidence type="ECO:0000313" key="1">
    <source>
        <dbReference type="EMBL" id="CUS99820.1"/>
    </source>
</evidence>
<gene>
    <name evidence="1" type="ORF">JGI24_00673</name>
</gene>